<comment type="caution">
    <text evidence="1">The sequence shown here is derived from an EMBL/GenBank/DDBJ whole genome shotgun (WGS) entry which is preliminary data.</text>
</comment>
<evidence type="ECO:0000313" key="2">
    <source>
        <dbReference type="Proteomes" id="UP001162992"/>
    </source>
</evidence>
<proteinExistence type="predicted"/>
<protein>
    <submittedName>
        <fullName evidence="1">Uncharacterized protein</fullName>
    </submittedName>
</protein>
<sequence length="444" mass="49271">MCAFTDVQSSNPTADITHISVQRRVVLLAIRELISQKAREGMEAKKGGLMGNLLQRTVVCLVLNVLLCSGADGLKLGKSVQRANGVCATFVIPWGYGCDEFMVETDDGFLLGLQKITSPKSSGKSKGPAFLYHGILIGGDSWLLNPPEESLPFMLADTGYDVWIGNTRTTSFSFNHVSLRREEKSFWDWSVDELWQYDLAAMLEFVHSKSQSKISYIGFSQGTQAAFAAFSEGKLIDMVKNVVMLAPVAYVDHATSPIPIAAVKLYVDKIVENLPLYAFDTQIISGKALIEFICTSSNLPCIEGLTTLVTGPNCCINESRRAWYDKYEAQATSAKNLFHLVQQYRAKTFAKYDYGAKENLQRYGQKTPPSYDMSKIPKDIHLMLIQAEKDAIAVPSDIKHLLNELKSKPTFVSIPTYAHLDFVVATNANRLVYDKVLDFLGQPT</sequence>
<accession>A0ACC2D0J3</accession>
<name>A0ACC2D0J3_DIPCM</name>
<evidence type="ECO:0000313" key="1">
    <source>
        <dbReference type="EMBL" id="KAJ7547774.1"/>
    </source>
</evidence>
<keyword evidence="2" id="KW-1185">Reference proteome</keyword>
<organism evidence="1 2">
    <name type="scientific">Diphasiastrum complanatum</name>
    <name type="common">Issler's clubmoss</name>
    <name type="synonym">Lycopodium complanatum</name>
    <dbReference type="NCBI Taxonomy" id="34168"/>
    <lineage>
        <taxon>Eukaryota</taxon>
        <taxon>Viridiplantae</taxon>
        <taxon>Streptophyta</taxon>
        <taxon>Embryophyta</taxon>
        <taxon>Tracheophyta</taxon>
        <taxon>Lycopodiopsida</taxon>
        <taxon>Lycopodiales</taxon>
        <taxon>Lycopodiaceae</taxon>
        <taxon>Lycopodioideae</taxon>
        <taxon>Diphasiastrum</taxon>
    </lineage>
</organism>
<dbReference type="EMBL" id="CM055099">
    <property type="protein sequence ID" value="KAJ7547774.1"/>
    <property type="molecule type" value="Genomic_DNA"/>
</dbReference>
<reference evidence="2" key="1">
    <citation type="journal article" date="2024" name="Proc. Natl. Acad. Sci. U.S.A.">
        <title>Extraordinary preservation of gene collinearity over three hundred million years revealed in homosporous lycophytes.</title>
        <authorList>
            <person name="Li C."/>
            <person name="Wickell D."/>
            <person name="Kuo L.Y."/>
            <person name="Chen X."/>
            <person name="Nie B."/>
            <person name="Liao X."/>
            <person name="Peng D."/>
            <person name="Ji J."/>
            <person name="Jenkins J."/>
            <person name="Williams M."/>
            <person name="Shu S."/>
            <person name="Plott C."/>
            <person name="Barry K."/>
            <person name="Rajasekar S."/>
            <person name="Grimwood J."/>
            <person name="Han X."/>
            <person name="Sun S."/>
            <person name="Hou Z."/>
            <person name="He W."/>
            <person name="Dai G."/>
            <person name="Sun C."/>
            <person name="Schmutz J."/>
            <person name="Leebens-Mack J.H."/>
            <person name="Li F.W."/>
            <person name="Wang L."/>
        </authorList>
    </citation>
    <scope>NUCLEOTIDE SEQUENCE [LARGE SCALE GENOMIC DNA]</scope>
    <source>
        <strain evidence="2">cv. PW_Plant_1</strain>
    </source>
</reference>
<gene>
    <name evidence="1" type="ORF">O6H91_08G103800</name>
</gene>
<dbReference type="Proteomes" id="UP001162992">
    <property type="component" value="Chromosome 8"/>
</dbReference>